<dbReference type="EC" id="3.1.3.25" evidence="3"/>
<dbReference type="PRINTS" id="PR00377">
    <property type="entry name" value="IMPHPHTASES"/>
</dbReference>
<dbReference type="Proteomes" id="UP000252415">
    <property type="component" value="Unassembled WGS sequence"/>
</dbReference>
<dbReference type="RefSeq" id="WP_114379892.1">
    <property type="nucleotide sequence ID" value="NZ_QPJD01000005.1"/>
</dbReference>
<dbReference type="GO" id="GO:0008934">
    <property type="term" value="F:inositol monophosphate 1-phosphatase activity"/>
    <property type="evidence" value="ECO:0007669"/>
    <property type="project" value="TreeGrafter"/>
</dbReference>
<feature type="binding site" evidence="7">
    <location>
        <position position="88"/>
    </location>
    <ligand>
        <name>Mg(2+)</name>
        <dbReference type="ChEBI" id="CHEBI:18420"/>
        <label>1</label>
        <note>catalytic</note>
    </ligand>
</feature>
<dbReference type="PROSITE" id="PS00630">
    <property type="entry name" value="IMP_2"/>
    <property type="match status" value="1"/>
</dbReference>
<comment type="caution">
    <text evidence="8">The sequence shown here is derived from an EMBL/GenBank/DDBJ whole genome shotgun (WGS) entry which is preliminary data.</text>
</comment>
<evidence type="ECO:0000256" key="6">
    <source>
        <dbReference type="ARBA" id="ARBA00022842"/>
    </source>
</evidence>
<dbReference type="GO" id="GO:0006020">
    <property type="term" value="P:inositol metabolic process"/>
    <property type="evidence" value="ECO:0007669"/>
    <property type="project" value="TreeGrafter"/>
</dbReference>
<dbReference type="Gene3D" id="3.40.190.80">
    <property type="match status" value="1"/>
</dbReference>
<feature type="binding site" evidence="7">
    <location>
        <position position="89"/>
    </location>
    <ligand>
        <name>Mg(2+)</name>
        <dbReference type="ChEBI" id="CHEBI:18420"/>
        <label>1</label>
        <note>catalytic</note>
    </ligand>
</feature>
<dbReference type="PANTHER" id="PTHR20854">
    <property type="entry name" value="INOSITOL MONOPHOSPHATASE"/>
    <property type="match status" value="1"/>
</dbReference>
<dbReference type="GO" id="GO:0046854">
    <property type="term" value="P:phosphatidylinositol phosphate biosynthetic process"/>
    <property type="evidence" value="ECO:0007669"/>
    <property type="project" value="InterPro"/>
</dbReference>
<dbReference type="EMBL" id="QPJD01000005">
    <property type="protein sequence ID" value="RCW49166.1"/>
    <property type="molecule type" value="Genomic_DNA"/>
</dbReference>
<dbReference type="InterPro" id="IPR020550">
    <property type="entry name" value="Inositol_monophosphatase_CS"/>
</dbReference>
<dbReference type="PROSITE" id="PS00629">
    <property type="entry name" value="IMP_1"/>
    <property type="match status" value="1"/>
</dbReference>
<keyword evidence="5" id="KW-0378">Hydrolase</keyword>
<keyword evidence="9" id="KW-1185">Reference proteome</keyword>
<evidence type="ECO:0000256" key="1">
    <source>
        <dbReference type="ARBA" id="ARBA00001033"/>
    </source>
</evidence>
<protein>
    <recommendedName>
        <fullName evidence="3">inositol-phosphate phosphatase</fullName>
        <ecNumber evidence="3">3.1.3.25</ecNumber>
    </recommendedName>
</protein>
<dbReference type="PANTHER" id="PTHR20854:SF4">
    <property type="entry name" value="INOSITOL-1-MONOPHOSPHATASE-RELATED"/>
    <property type="match status" value="1"/>
</dbReference>
<keyword evidence="6 7" id="KW-0460">Magnesium</keyword>
<organism evidence="8 9">
    <name type="scientific">Paenibacillus prosopidis</name>
    <dbReference type="NCBI Taxonomy" id="630520"/>
    <lineage>
        <taxon>Bacteria</taxon>
        <taxon>Bacillati</taxon>
        <taxon>Bacillota</taxon>
        <taxon>Bacilli</taxon>
        <taxon>Bacillales</taxon>
        <taxon>Paenibacillaceae</taxon>
        <taxon>Paenibacillus</taxon>
    </lineage>
</organism>
<dbReference type="AlphaFoldDB" id="A0A368W2Z2"/>
<evidence type="ECO:0000313" key="8">
    <source>
        <dbReference type="EMBL" id="RCW49166.1"/>
    </source>
</evidence>
<gene>
    <name evidence="8" type="ORF">DFP97_105351</name>
</gene>
<comment type="cofactor">
    <cofactor evidence="2 7">
        <name>Mg(2+)</name>
        <dbReference type="ChEBI" id="CHEBI:18420"/>
    </cofactor>
</comment>
<reference evidence="8 9" key="1">
    <citation type="submission" date="2018-07" db="EMBL/GenBank/DDBJ databases">
        <title>Genomic Encyclopedia of Type Strains, Phase III (KMG-III): the genomes of soil and plant-associated and newly described type strains.</title>
        <authorList>
            <person name="Whitman W."/>
        </authorList>
    </citation>
    <scope>NUCLEOTIDE SEQUENCE [LARGE SCALE GENOMIC DNA]</scope>
    <source>
        <strain evidence="8 9">CECT 7506</strain>
    </source>
</reference>
<dbReference type="SUPFAM" id="SSF56655">
    <property type="entry name" value="Carbohydrate phosphatase"/>
    <property type="match status" value="1"/>
</dbReference>
<feature type="binding site" evidence="7">
    <location>
        <position position="214"/>
    </location>
    <ligand>
        <name>Mg(2+)</name>
        <dbReference type="ChEBI" id="CHEBI:18420"/>
        <label>1</label>
        <note>catalytic</note>
    </ligand>
</feature>
<dbReference type="OrthoDB" id="9772456at2"/>
<evidence type="ECO:0000256" key="7">
    <source>
        <dbReference type="PIRSR" id="PIRSR600760-2"/>
    </source>
</evidence>
<feature type="binding site" evidence="7">
    <location>
        <position position="86"/>
    </location>
    <ligand>
        <name>Mg(2+)</name>
        <dbReference type="ChEBI" id="CHEBI:18420"/>
        <label>1</label>
        <note>catalytic</note>
    </ligand>
</feature>
<evidence type="ECO:0000313" key="9">
    <source>
        <dbReference type="Proteomes" id="UP000252415"/>
    </source>
</evidence>
<dbReference type="GO" id="GO:0046872">
    <property type="term" value="F:metal ion binding"/>
    <property type="evidence" value="ECO:0007669"/>
    <property type="project" value="UniProtKB-KW"/>
</dbReference>
<evidence type="ECO:0000256" key="5">
    <source>
        <dbReference type="ARBA" id="ARBA00022801"/>
    </source>
</evidence>
<dbReference type="FunFam" id="3.30.540.10:FF:000003">
    <property type="entry name" value="Inositol-1-monophosphatase"/>
    <property type="match status" value="1"/>
</dbReference>
<dbReference type="InterPro" id="IPR020583">
    <property type="entry name" value="Inositol_monoP_metal-BS"/>
</dbReference>
<dbReference type="Gene3D" id="3.30.540.10">
    <property type="entry name" value="Fructose-1,6-Bisphosphatase, subunit A, domain 1"/>
    <property type="match status" value="1"/>
</dbReference>
<comment type="catalytic activity">
    <reaction evidence="1">
        <text>a myo-inositol phosphate + H2O = myo-inositol + phosphate</text>
        <dbReference type="Rhea" id="RHEA:24056"/>
        <dbReference type="ChEBI" id="CHEBI:15377"/>
        <dbReference type="ChEBI" id="CHEBI:17268"/>
        <dbReference type="ChEBI" id="CHEBI:43474"/>
        <dbReference type="ChEBI" id="CHEBI:84139"/>
        <dbReference type="EC" id="3.1.3.25"/>
    </reaction>
</comment>
<dbReference type="InterPro" id="IPR000760">
    <property type="entry name" value="Inositol_monophosphatase-like"/>
</dbReference>
<evidence type="ECO:0000256" key="3">
    <source>
        <dbReference type="ARBA" id="ARBA00013106"/>
    </source>
</evidence>
<evidence type="ECO:0000256" key="2">
    <source>
        <dbReference type="ARBA" id="ARBA00001946"/>
    </source>
</evidence>
<dbReference type="Pfam" id="PF00459">
    <property type="entry name" value="Inositol_P"/>
    <property type="match status" value="1"/>
</dbReference>
<sequence length="265" mass="29698">MQVKNEMYRNALDWVTEAGEIIKERIHQTLDIKLKSSHSDLVTAVDREIEAYFVNNIRQHYPLHNILGEENVGNTLSDSPYLWIIDPIDGTSNFINRKKDFAISVAFCCDDQGVFGIVYDVMAGKLYHAIKGEGAFLNENRLDSINRSSVLENELVAVNTPWKDVEEIRQWPQLYRLAARVRGVRVYGATTMELCDLATGSLGGFAQYFVNAWDYAAVRVILEEIGGKFSDLQGNEIGMIYCGGVAAASICVHEQMIQLLNAGPE</sequence>
<accession>A0A368W2Z2</accession>
<feature type="binding site" evidence="7">
    <location>
        <position position="69"/>
    </location>
    <ligand>
        <name>Mg(2+)</name>
        <dbReference type="ChEBI" id="CHEBI:18420"/>
        <label>1</label>
        <note>catalytic</note>
    </ligand>
</feature>
<keyword evidence="4 7" id="KW-0479">Metal-binding</keyword>
<proteinExistence type="predicted"/>
<name>A0A368W2Z2_9BACL</name>
<dbReference type="CDD" id="cd01637">
    <property type="entry name" value="IMPase_like"/>
    <property type="match status" value="1"/>
</dbReference>
<dbReference type="GO" id="GO:0007165">
    <property type="term" value="P:signal transduction"/>
    <property type="evidence" value="ECO:0007669"/>
    <property type="project" value="TreeGrafter"/>
</dbReference>
<evidence type="ECO:0000256" key="4">
    <source>
        <dbReference type="ARBA" id="ARBA00022723"/>
    </source>
</evidence>